<feature type="domain" description="MurNAc-LAA" evidence="2">
    <location>
        <begin position="64"/>
        <end position="179"/>
    </location>
</feature>
<keyword evidence="4" id="KW-1185">Reference proteome</keyword>
<dbReference type="RefSeq" id="WP_106589870.1">
    <property type="nucleotide sequence ID" value="NZ_PYAV01000018.1"/>
</dbReference>
<reference evidence="3 4" key="1">
    <citation type="submission" date="2018-03" db="EMBL/GenBank/DDBJ databases">
        <title>Genomic Encyclopedia of Type Strains, Phase III (KMG-III): the genomes of soil and plant-associated and newly described type strains.</title>
        <authorList>
            <person name="Whitman W."/>
        </authorList>
    </citation>
    <scope>NUCLEOTIDE SEQUENCE [LARGE SCALE GENOMIC DNA]</scope>
    <source>
        <strain evidence="3 4">CGMCC 1.07653</strain>
    </source>
</reference>
<dbReference type="GO" id="GO:0009253">
    <property type="term" value="P:peptidoglycan catabolic process"/>
    <property type="evidence" value="ECO:0007669"/>
    <property type="project" value="InterPro"/>
</dbReference>
<dbReference type="Proteomes" id="UP000242310">
    <property type="component" value="Unassembled WGS sequence"/>
</dbReference>
<dbReference type="GO" id="GO:0030288">
    <property type="term" value="C:outer membrane-bounded periplasmic space"/>
    <property type="evidence" value="ECO:0007669"/>
    <property type="project" value="TreeGrafter"/>
</dbReference>
<organism evidence="3 4">
    <name type="scientific">Salsuginibacillus halophilus</name>
    <dbReference type="NCBI Taxonomy" id="517424"/>
    <lineage>
        <taxon>Bacteria</taxon>
        <taxon>Bacillati</taxon>
        <taxon>Bacillota</taxon>
        <taxon>Bacilli</taxon>
        <taxon>Bacillales</taxon>
        <taxon>Bacillaceae</taxon>
        <taxon>Salsuginibacillus</taxon>
    </lineage>
</organism>
<dbReference type="GO" id="GO:0008745">
    <property type="term" value="F:N-acetylmuramoyl-L-alanine amidase activity"/>
    <property type="evidence" value="ECO:0007669"/>
    <property type="project" value="InterPro"/>
</dbReference>
<dbReference type="SMART" id="SM00646">
    <property type="entry name" value="Ami_3"/>
    <property type="match status" value="1"/>
</dbReference>
<dbReference type="InterPro" id="IPR050695">
    <property type="entry name" value="N-acetylmuramoyl_amidase_3"/>
</dbReference>
<dbReference type="Gene3D" id="3.40.630.40">
    <property type="entry name" value="Zn-dependent exopeptidases"/>
    <property type="match status" value="1"/>
</dbReference>
<evidence type="ECO:0000256" key="1">
    <source>
        <dbReference type="ARBA" id="ARBA00022801"/>
    </source>
</evidence>
<sequence length="257" mass="29220">MVKVMIDPGHGGHDLGVSAYDMTEKALVLDISQQAKGILESEYEGVEVRLTRSNDRFIQLSDRARMARDWGADFFVSVHLNAFNGSANGIETFMHNNSSASAELREALHRQIKSHIEQHDRITDRGLKQANFSVLRNTYQSMYSVLTESLFLDNANDAELLKQEQVITDIARGHARGIVEAAGLTRKSSESENEEEDDEMKLENWQWEQMAEKVKDMEDEGLLDEGRWHEAVKNHELSNSELTWLTFIIASRQALVK</sequence>
<dbReference type="PANTHER" id="PTHR30404:SF0">
    <property type="entry name" value="N-ACETYLMURAMOYL-L-ALANINE AMIDASE AMIC"/>
    <property type="match status" value="1"/>
</dbReference>
<dbReference type="InterPro" id="IPR002508">
    <property type="entry name" value="MurNAc-LAA_cat"/>
</dbReference>
<dbReference type="AlphaFoldDB" id="A0A2P8H639"/>
<dbReference type="SUPFAM" id="SSF53187">
    <property type="entry name" value="Zn-dependent exopeptidases"/>
    <property type="match status" value="1"/>
</dbReference>
<dbReference type="PANTHER" id="PTHR30404">
    <property type="entry name" value="N-ACETYLMURAMOYL-L-ALANINE AMIDASE"/>
    <property type="match status" value="1"/>
</dbReference>
<dbReference type="EMBL" id="PYAV01000018">
    <property type="protein sequence ID" value="PSL41692.1"/>
    <property type="molecule type" value="Genomic_DNA"/>
</dbReference>
<name>A0A2P8H639_9BACI</name>
<accession>A0A2P8H639</accession>
<evidence type="ECO:0000313" key="3">
    <source>
        <dbReference type="EMBL" id="PSL41692.1"/>
    </source>
</evidence>
<protein>
    <submittedName>
        <fullName evidence="3">N-acetylmuramoyl-L-alanine amidase</fullName>
    </submittedName>
</protein>
<keyword evidence="1" id="KW-0378">Hydrolase</keyword>
<evidence type="ECO:0000259" key="2">
    <source>
        <dbReference type="SMART" id="SM00646"/>
    </source>
</evidence>
<evidence type="ECO:0000313" key="4">
    <source>
        <dbReference type="Proteomes" id="UP000242310"/>
    </source>
</evidence>
<proteinExistence type="predicted"/>
<comment type="caution">
    <text evidence="3">The sequence shown here is derived from an EMBL/GenBank/DDBJ whole genome shotgun (WGS) entry which is preliminary data.</text>
</comment>
<gene>
    <name evidence="3" type="ORF">B0H94_1185</name>
</gene>
<dbReference type="CDD" id="cd02696">
    <property type="entry name" value="MurNAc-LAA"/>
    <property type="match status" value="1"/>
</dbReference>
<dbReference type="OrthoDB" id="9763643at2"/>
<dbReference type="Pfam" id="PF01520">
    <property type="entry name" value="Amidase_3"/>
    <property type="match status" value="1"/>
</dbReference>